<reference evidence="2 3" key="1">
    <citation type="journal article" date="2018" name="Front. Plant Sci.">
        <title>Red Clover (Trifolium pratense) and Zigzag Clover (T. medium) - A Picture of Genomic Similarities and Differences.</title>
        <authorList>
            <person name="Dluhosova J."/>
            <person name="Istvanek J."/>
            <person name="Nedelnik J."/>
            <person name="Repkova J."/>
        </authorList>
    </citation>
    <scope>NUCLEOTIDE SEQUENCE [LARGE SCALE GENOMIC DNA]</scope>
    <source>
        <strain evidence="3">cv. 10/8</strain>
        <tissue evidence="2">Leaf</tissue>
    </source>
</reference>
<protein>
    <submittedName>
        <fullName evidence="2">Uncharacterized protein</fullName>
    </submittedName>
</protein>
<feature type="non-terminal residue" evidence="2">
    <location>
        <position position="1"/>
    </location>
</feature>
<dbReference type="EMBL" id="LXQA010488484">
    <property type="protein sequence ID" value="MCI54972.1"/>
    <property type="molecule type" value="Genomic_DNA"/>
</dbReference>
<proteinExistence type="predicted"/>
<keyword evidence="3" id="KW-1185">Reference proteome</keyword>
<feature type="region of interest" description="Disordered" evidence="1">
    <location>
        <begin position="43"/>
        <end position="64"/>
    </location>
</feature>
<dbReference type="AlphaFoldDB" id="A0A392T2I3"/>
<accession>A0A392T2I3</accession>
<name>A0A392T2I3_9FABA</name>
<evidence type="ECO:0000313" key="2">
    <source>
        <dbReference type="EMBL" id="MCI54972.1"/>
    </source>
</evidence>
<comment type="caution">
    <text evidence="2">The sequence shown here is derived from an EMBL/GenBank/DDBJ whole genome shotgun (WGS) entry which is preliminary data.</text>
</comment>
<organism evidence="2 3">
    <name type="scientific">Trifolium medium</name>
    <dbReference type="NCBI Taxonomy" id="97028"/>
    <lineage>
        <taxon>Eukaryota</taxon>
        <taxon>Viridiplantae</taxon>
        <taxon>Streptophyta</taxon>
        <taxon>Embryophyta</taxon>
        <taxon>Tracheophyta</taxon>
        <taxon>Spermatophyta</taxon>
        <taxon>Magnoliopsida</taxon>
        <taxon>eudicotyledons</taxon>
        <taxon>Gunneridae</taxon>
        <taxon>Pentapetalae</taxon>
        <taxon>rosids</taxon>
        <taxon>fabids</taxon>
        <taxon>Fabales</taxon>
        <taxon>Fabaceae</taxon>
        <taxon>Papilionoideae</taxon>
        <taxon>50 kb inversion clade</taxon>
        <taxon>NPAAA clade</taxon>
        <taxon>Hologalegina</taxon>
        <taxon>IRL clade</taxon>
        <taxon>Trifolieae</taxon>
        <taxon>Trifolium</taxon>
    </lineage>
</organism>
<dbReference type="Proteomes" id="UP000265520">
    <property type="component" value="Unassembled WGS sequence"/>
</dbReference>
<evidence type="ECO:0000313" key="3">
    <source>
        <dbReference type="Proteomes" id="UP000265520"/>
    </source>
</evidence>
<evidence type="ECO:0000256" key="1">
    <source>
        <dbReference type="SAM" id="MobiDB-lite"/>
    </source>
</evidence>
<sequence>KAIGVRFKGDSVNMFNVLSRAGKGKKESSDYFLEYSRPGWFREEKGGAQVGGGPETSYSLSPGD</sequence>